<dbReference type="EMBL" id="JAIWQS010000007">
    <property type="protein sequence ID" value="KAJ8759522.1"/>
    <property type="molecule type" value="Genomic_DNA"/>
</dbReference>
<evidence type="ECO:0000313" key="3">
    <source>
        <dbReference type="Proteomes" id="UP001159364"/>
    </source>
</evidence>
<dbReference type="PANTHER" id="PTHR31111:SF134">
    <property type="entry name" value="F-BOX ASSOCIATED INTERACTION DOMAIN-CONTAINING PROTEIN"/>
    <property type="match status" value="1"/>
</dbReference>
<comment type="caution">
    <text evidence="2">The sequence shown here is derived from an EMBL/GenBank/DDBJ whole genome shotgun (WGS) entry which is preliminary data.</text>
</comment>
<accession>A0AAV8SYG2</accession>
<dbReference type="InterPro" id="IPR017451">
    <property type="entry name" value="F-box-assoc_interact_dom"/>
</dbReference>
<protein>
    <recommendedName>
        <fullName evidence="1">F-box associated beta-propeller type 1 domain-containing protein</fullName>
    </recommendedName>
</protein>
<evidence type="ECO:0000259" key="1">
    <source>
        <dbReference type="Pfam" id="PF07734"/>
    </source>
</evidence>
<keyword evidence="3" id="KW-1185">Reference proteome</keyword>
<gene>
    <name evidence="2" type="ORF">K2173_007139</name>
</gene>
<organism evidence="2 3">
    <name type="scientific">Erythroxylum novogranatense</name>
    <dbReference type="NCBI Taxonomy" id="1862640"/>
    <lineage>
        <taxon>Eukaryota</taxon>
        <taxon>Viridiplantae</taxon>
        <taxon>Streptophyta</taxon>
        <taxon>Embryophyta</taxon>
        <taxon>Tracheophyta</taxon>
        <taxon>Spermatophyta</taxon>
        <taxon>Magnoliopsida</taxon>
        <taxon>eudicotyledons</taxon>
        <taxon>Gunneridae</taxon>
        <taxon>Pentapetalae</taxon>
        <taxon>rosids</taxon>
        <taxon>fabids</taxon>
        <taxon>Malpighiales</taxon>
        <taxon>Erythroxylaceae</taxon>
        <taxon>Erythroxylum</taxon>
    </lineage>
</organism>
<name>A0AAV8SYG2_9ROSI</name>
<dbReference type="Proteomes" id="UP001159364">
    <property type="component" value="Linkage Group LG07"/>
</dbReference>
<dbReference type="Pfam" id="PF07734">
    <property type="entry name" value="FBA_1"/>
    <property type="match status" value="1"/>
</dbReference>
<feature type="domain" description="F-box associated beta-propeller type 1" evidence="1">
    <location>
        <begin position="8"/>
        <end position="190"/>
    </location>
</feature>
<dbReference type="InterPro" id="IPR006527">
    <property type="entry name" value="F-box-assoc_dom_typ1"/>
</dbReference>
<reference evidence="2 3" key="1">
    <citation type="submission" date="2021-09" db="EMBL/GenBank/DDBJ databases">
        <title>Genomic insights and catalytic innovation underlie evolution of tropane alkaloids biosynthesis.</title>
        <authorList>
            <person name="Wang Y.-J."/>
            <person name="Tian T."/>
            <person name="Huang J.-P."/>
            <person name="Huang S.-X."/>
        </authorList>
    </citation>
    <scope>NUCLEOTIDE SEQUENCE [LARGE SCALE GENOMIC DNA]</scope>
    <source>
        <strain evidence="2">KIB-2018</strain>
        <tissue evidence="2">Leaf</tissue>
    </source>
</reference>
<evidence type="ECO:0000313" key="2">
    <source>
        <dbReference type="EMBL" id="KAJ8759522.1"/>
    </source>
</evidence>
<proteinExistence type="predicted"/>
<dbReference type="AlphaFoldDB" id="A0AAV8SYG2"/>
<dbReference type="NCBIfam" id="TIGR01640">
    <property type="entry name" value="F_box_assoc_1"/>
    <property type="match status" value="1"/>
</dbReference>
<dbReference type="PANTHER" id="PTHR31111">
    <property type="entry name" value="BNAA05G37150D PROTEIN-RELATED"/>
    <property type="match status" value="1"/>
</dbReference>
<sequence length="206" mass="24501">MVWYVKRYFECNVQVYSLKQGAWRDIDGQWLNSSGIRLHQFADQHYINGVIHWLAYGENDERLIVCFDVFHETFKALKLPCNDRHCSKLFQVREFLACYDYRPNASVSNIWVMKDYGVESSWTKIYSFESYGLSPSVLAFKDGVVLMVNYYFKRINELFWFDLQNIVIMKTRVEIPTCFIRVSSYAESLILMNKESVFNMNMFNTL</sequence>